<dbReference type="Proteomes" id="UP000605086">
    <property type="component" value="Unassembled WGS sequence"/>
</dbReference>
<protein>
    <submittedName>
        <fullName evidence="1">Uncharacterized protein</fullName>
    </submittedName>
</protein>
<organism evidence="1 2">
    <name type="scientific">Azospirillum melinis</name>
    <dbReference type="NCBI Taxonomy" id="328839"/>
    <lineage>
        <taxon>Bacteria</taxon>
        <taxon>Pseudomonadati</taxon>
        <taxon>Pseudomonadota</taxon>
        <taxon>Alphaproteobacteria</taxon>
        <taxon>Rhodospirillales</taxon>
        <taxon>Azospirillaceae</taxon>
        <taxon>Azospirillum</taxon>
    </lineage>
</organism>
<reference evidence="1 2" key="1">
    <citation type="submission" date="2019-10" db="EMBL/GenBank/DDBJ databases">
        <title>Genome sequence of Azospirillum melinis.</title>
        <authorList>
            <person name="Ambrosini A."/>
            <person name="Sant'Anna F.H."/>
            <person name="Cassan F.D."/>
            <person name="Souza E.M."/>
            <person name="Passaglia L.M.P."/>
        </authorList>
    </citation>
    <scope>NUCLEOTIDE SEQUENCE [LARGE SCALE GENOMIC DNA]</scope>
    <source>
        <strain evidence="1 2">TMCY0552</strain>
    </source>
</reference>
<keyword evidence="2" id="KW-1185">Reference proteome</keyword>
<evidence type="ECO:0000313" key="1">
    <source>
        <dbReference type="EMBL" id="NUB04436.1"/>
    </source>
</evidence>
<evidence type="ECO:0000313" key="2">
    <source>
        <dbReference type="Proteomes" id="UP000605086"/>
    </source>
</evidence>
<comment type="caution">
    <text evidence="1">The sequence shown here is derived from an EMBL/GenBank/DDBJ whole genome shotgun (WGS) entry which is preliminary data.</text>
</comment>
<dbReference type="EMBL" id="WHOS01000112">
    <property type="protein sequence ID" value="NUB04436.1"/>
    <property type="molecule type" value="Genomic_DNA"/>
</dbReference>
<proteinExistence type="predicted"/>
<gene>
    <name evidence="1" type="ORF">GBZ48_35155</name>
</gene>
<name>A0ABX2KSE8_9PROT</name>
<accession>A0ABX2KSE8</accession>
<sequence>MLTAYLAASAVAADNEAADRDLGGLEAMLSAGAISSPADLHAKARYIQHCHRLDPALVPRDAIDTLVAGIGTLFGSALTGPAPASSPR</sequence>